<feature type="domain" description="DUF3850" evidence="1">
    <location>
        <begin position="3"/>
        <end position="74"/>
    </location>
</feature>
<proteinExistence type="predicted"/>
<sequence>MQTHELKIKPEHFDPVFTGVKTAELRINDRGYKAGDLLKLREFSNGDYTGSYVWRRVTHVADVGDFAEGYVLLSMTPATLFDTARAA</sequence>
<dbReference type="AlphaFoldDB" id="A0AB39VMX1"/>
<dbReference type="InterPro" id="IPR039440">
    <property type="entry name" value="DUF3850"/>
</dbReference>
<dbReference type="Gene3D" id="2.30.130.30">
    <property type="entry name" value="Hypothetical protein"/>
    <property type="match status" value="1"/>
</dbReference>
<dbReference type="Pfam" id="PF12961">
    <property type="entry name" value="DUF3850"/>
    <property type="match status" value="1"/>
</dbReference>
<gene>
    <name evidence="2" type="ORF">AB3G37_15260</name>
</gene>
<dbReference type="SUPFAM" id="SSF88697">
    <property type="entry name" value="PUA domain-like"/>
    <property type="match status" value="1"/>
</dbReference>
<dbReference type="RefSeq" id="WP_369788368.1">
    <property type="nucleotide sequence ID" value="NZ_CP165628.1"/>
</dbReference>
<dbReference type="InterPro" id="IPR015947">
    <property type="entry name" value="PUA-like_sf"/>
</dbReference>
<evidence type="ECO:0000259" key="1">
    <source>
        <dbReference type="Pfam" id="PF12961"/>
    </source>
</evidence>
<protein>
    <submittedName>
        <fullName evidence="2">DUF3850 domain-containing protein</fullName>
    </submittedName>
</protein>
<dbReference type="EMBL" id="CP165628">
    <property type="protein sequence ID" value="XDU70926.1"/>
    <property type="molecule type" value="Genomic_DNA"/>
</dbReference>
<organism evidence="2">
    <name type="scientific">Rouxiella sp. WC2420</name>
    <dbReference type="NCBI Taxonomy" id="3234145"/>
    <lineage>
        <taxon>Bacteria</taxon>
        <taxon>Pseudomonadati</taxon>
        <taxon>Pseudomonadota</taxon>
        <taxon>Gammaproteobacteria</taxon>
        <taxon>Enterobacterales</taxon>
        <taxon>Yersiniaceae</taxon>
        <taxon>Rouxiella</taxon>
    </lineage>
</organism>
<evidence type="ECO:0000313" key="2">
    <source>
        <dbReference type="EMBL" id="XDU70926.1"/>
    </source>
</evidence>
<name>A0AB39VMX1_9GAMM</name>
<reference evidence="2" key="1">
    <citation type="submission" date="2024-07" db="EMBL/GenBank/DDBJ databases">
        <authorList>
            <person name="Biller S.J."/>
        </authorList>
    </citation>
    <scope>NUCLEOTIDE SEQUENCE</scope>
    <source>
        <strain evidence="2">WC2420</strain>
    </source>
</reference>
<accession>A0AB39VMX1</accession>